<dbReference type="Proteomes" id="UP000262004">
    <property type="component" value="Chromosome"/>
</dbReference>
<evidence type="ECO:0000259" key="6">
    <source>
        <dbReference type="PROSITE" id="PS50893"/>
    </source>
</evidence>
<accession>A0A2Z6DWM5</accession>
<dbReference type="Pfam" id="PF00005">
    <property type="entry name" value="ABC_tran"/>
    <property type="match status" value="1"/>
</dbReference>
<evidence type="ECO:0000313" key="7">
    <source>
        <dbReference type="EMBL" id="BBD76864.1"/>
    </source>
</evidence>
<dbReference type="SUPFAM" id="SSF52540">
    <property type="entry name" value="P-loop containing nucleoside triphosphate hydrolases"/>
    <property type="match status" value="1"/>
</dbReference>
<dbReference type="Gene3D" id="3.40.50.300">
    <property type="entry name" value="P-loop containing nucleotide triphosphate hydrolases"/>
    <property type="match status" value="1"/>
</dbReference>
<dbReference type="SMART" id="SM00382">
    <property type="entry name" value="AAA"/>
    <property type="match status" value="1"/>
</dbReference>
<dbReference type="InterPro" id="IPR017871">
    <property type="entry name" value="ABC_transporter-like_CS"/>
</dbReference>
<evidence type="ECO:0000256" key="1">
    <source>
        <dbReference type="ARBA" id="ARBA00022448"/>
    </source>
</evidence>
<evidence type="ECO:0000256" key="2">
    <source>
        <dbReference type="ARBA" id="ARBA00022741"/>
    </source>
</evidence>
<dbReference type="InterPro" id="IPR003439">
    <property type="entry name" value="ABC_transporter-like_ATP-bd"/>
</dbReference>
<comment type="function">
    <text evidence="5">Part of the ABC transporter complex HmuTUV involved in hemin import. Responsible for energy coupling to the transport system.</text>
</comment>
<dbReference type="OrthoDB" id="5296765at2"/>
<feature type="domain" description="ABC transporter" evidence="6">
    <location>
        <begin position="7"/>
        <end position="242"/>
    </location>
</feature>
<dbReference type="GO" id="GO:0016887">
    <property type="term" value="F:ATP hydrolysis activity"/>
    <property type="evidence" value="ECO:0007669"/>
    <property type="project" value="InterPro"/>
</dbReference>
<proteinExistence type="predicted"/>
<dbReference type="InterPro" id="IPR003593">
    <property type="entry name" value="AAA+_ATPase"/>
</dbReference>
<evidence type="ECO:0000313" key="8">
    <source>
        <dbReference type="Proteomes" id="UP000262004"/>
    </source>
</evidence>
<keyword evidence="4" id="KW-1278">Translocase</keyword>
<organism evidence="7 8">
    <name type="scientific">Hydrogenophilus thermoluteolus</name>
    <name type="common">Pseudomonas hydrogenothermophila</name>
    <dbReference type="NCBI Taxonomy" id="297"/>
    <lineage>
        <taxon>Bacteria</taxon>
        <taxon>Pseudomonadati</taxon>
        <taxon>Pseudomonadota</taxon>
        <taxon>Hydrogenophilia</taxon>
        <taxon>Hydrogenophilales</taxon>
        <taxon>Hydrogenophilaceae</taxon>
        <taxon>Hydrogenophilus</taxon>
    </lineage>
</organism>
<dbReference type="AlphaFoldDB" id="A0A2Z6DWM5"/>
<evidence type="ECO:0000256" key="3">
    <source>
        <dbReference type="ARBA" id="ARBA00022840"/>
    </source>
</evidence>
<dbReference type="PROSITE" id="PS00211">
    <property type="entry name" value="ABC_TRANSPORTER_1"/>
    <property type="match status" value="1"/>
</dbReference>
<gene>
    <name evidence="7" type="ORF">HPTL_0596</name>
</gene>
<name>A0A2Z6DWM5_HYDTE</name>
<keyword evidence="8" id="KW-1185">Reference proteome</keyword>
<dbReference type="PANTHER" id="PTHR42794">
    <property type="entry name" value="HEMIN IMPORT ATP-BINDING PROTEIN HMUV"/>
    <property type="match status" value="1"/>
</dbReference>
<dbReference type="RefSeq" id="WP_119334667.1">
    <property type="nucleotide sequence ID" value="NZ_AP018558.1"/>
</dbReference>
<protein>
    <submittedName>
        <fullName evidence="7">ABC transporter, ATP-binding protein</fullName>
    </submittedName>
</protein>
<dbReference type="PANTHER" id="PTHR42794:SF1">
    <property type="entry name" value="HEMIN IMPORT ATP-BINDING PROTEIN HMUV"/>
    <property type="match status" value="1"/>
</dbReference>
<dbReference type="KEGG" id="htl:HPTL_0596"/>
<evidence type="ECO:0000256" key="5">
    <source>
        <dbReference type="ARBA" id="ARBA00037066"/>
    </source>
</evidence>
<dbReference type="EMBL" id="AP018558">
    <property type="protein sequence ID" value="BBD76864.1"/>
    <property type="molecule type" value="Genomic_DNA"/>
</dbReference>
<evidence type="ECO:0000256" key="4">
    <source>
        <dbReference type="ARBA" id="ARBA00022967"/>
    </source>
</evidence>
<sequence>MPTPPLLTADALTLTLGQRTLCRGLSLSVHAGEWWVVLGPNGVGKSTLLATLAGLRGATAGTITLAGRPLTQWSVREQAQWRGWLAQTPFFPGEATVLEAVLVGRHPYLGRWGWETATDIAIAREALAAVDLADFEARRLHTLSGGEKQRVAIATVLAQQPRVYLLDEPTNHLDLRHQRQVLEQFAARCRAGAAVITALHDLNWAARYATHAVLLSPDGDTAVGEAATLLTAERLSQLYGLSLAACGNPPLRHFIPAERGS</sequence>
<reference evidence="7 8" key="1">
    <citation type="submission" date="2018-04" db="EMBL/GenBank/DDBJ databases">
        <title>Complete genome sequence of Hydrogenophilus thermoluteolus TH-1.</title>
        <authorList>
            <person name="Arai H."/>
        </authorList>
    </citation>
    <scope>NUCLEOTIDE SEQUENCE [LARGE SCALE GENOMIC DNA]</scope>
    <source>
        <strain evidence="7 8">TH-1</strain>
    </source>
</reference>
<dbReference type="CDD" id="cd03214">
    <property type="entry name" value="ABC_Iron-Siderophores_B12_Hemin"/>
    <property type="match status" value="1"/>
</dbReference>
<keyword evidence="2" id="KW-0547">Nucleotide-binding</keyword>
<dbReference type="PROSITE" id="PS50893">
    <property type="entry name" value="ABC_TRANSPORTER_2"/>
    <property type="match status" value="1"/>
</dbReference>
<keyword evidence="3 7" id="KW-0067">ATP-binding</keyword>
<dbReference type="InterPro" id="IPR027417">
    <property type="entry name" value="P-loop_NTPase"/>
</dbReference>
<dbReference type="GO" id="GO:0005524">
    <property type="term" value="F:ATP binding"/>
    <property type="evidence" value="ECO:0007669"/>
    <property type="project" value="UniProtKB-KW"/>
</dbReference>
<keyword evidence="1" id="KW-0813">Transport</keyword>